<accession>A0A1M6HZP3</accession>
<feature type="domain" description="Methyltransferase type 11" evidence="4">
    <location>
        <begin position="39"/>
        <end position="130"/>
    </location>
</feature>
<dbReference type="InterPro" id="IPR029063">
    <property type="entry name" value="SAM-dependent_MTases_sf"/>
</dbReference>
<dbReference type="STRING" id="570521.SAMN04488508_10712"/>
<dbReference type="Gene3D" id="3.40.50.150">
    <property type="entry name" value="Vaccinia Virus protein VP39"/>
    <property type="match status" value="1"/>
</dbReference>
<proteinExistence type="inferred from homology"/>
<dbReference type="GO" id="GO:0008757">
    <property type="term" value="F:S-adenosylmethionine-dependent methyltransferase activity"/>
    <property type="evidence" value="ECO:0007669"/>
    <property type="project" value="InterPro"/>
</dbReference>
<gene>
    <name evidence="5" type="ORF">SAMN04488508_10712</name>
</gene>
<evidence type="ECO:0000256" key="2">
    <source>
        <dbReference type="ARBA" id="ARBA00022603"/>
    </source>
</evidence>
<keyword evidence="3 5" id="KW-0808">Transferase</keyword>
<dbReference type="AlphaFoldDB" id="A0A1M6HZP3"/>
<dbReference type="OrthoDB" id="9789123at2"/>
<dbReference type="RefSeq" id="WP_073317702.1">
    <property type="nucleotide sequence ID" value="NZ_FQYP01000007.1"/>
</dbReference>
<name>A0A1M6HZP3_9FLAO</name>
<evidence type="ECO:0000313" key="6">
    <source>
        <dbReference type="Proteomes" id="UP000184432"/>
    </source>
</evidence>
<evidence type="ECO:0000256" key="1">
    <source>
        <dbReference type="ARBA" id="ARBA00008361"/>
    </source>
</evidence>
<organism evidence="5 6">
    <name type="scientific">Aquimarina spongiae</name>
    <dbReference type="NCBI Taxonomy" id="570521"/>
    <lineage>
        <taxon>Bacteria</taxon>
        <taxon>Pseudomonadati</taxon>
        <taxon>Bacteroidota</taxon>
        <taxon>Flavobacteriia</taxon>
        <taxon>Flavobacteriales</taxon>
        <taxon>Flavobacteriaceae</taxon>
        <taxon>Aquimarina</taxon>
    </lineage>
</organism>
<reference evidence="6" key="1">
    <citation type="submission" date="2016-11" db="EMBL/GenBank/DDBJ databases">
        <authorList>
            <person name="Varghese N."/>
            <person name="Submissions S."/>
        </authorList>
    </citation>
    <scope>NUCLEOTIDE SEQUENCE [LARGE SCALE GENOMIC DNA]</scope>
    <source>
        <strain evidence="6">DSM 22623</strain>
    </source>
</reference>
<dbReference type="CDD" id="cd02440">
    <property type="entry name" value="AdoMet_MTases"/>
    <property type="match status" value="1"/>
</dbReference>
<dbReference type="InterPro" id="IPR013216">
    <property type="entry name" value="Methyltransf_11"/>
</dbReference>
<dbReference type="Proteomes" id="UP000184432">
    <property type="component" value="Unassembled WGS sequence"/>
</dbReference>
<keyword evidence="2 5" id="KW-0489">Methyltransferase</keyword>
<dbReference type="EMBL" id="FQYP01000007">
    <property type="protein sequence ID" value="SHJ27595.1"/>
    <property type="molecule type" value="Genomic_DNA"/>
</dbReference>
<protein>
    <submittedName>
        <fullName evidence="5">Methyltransferase domain-containing protein</fullName>
    </submittedName>
</protein>
<dbReference type="PANTHER" id="PTHR44942:SF4">
    <property type="entry name" value="METHYLTRANSFERASE TYPE 11 DOMAIN-CONTAINING PROTEIN"/>
    <property type="match status" value="1"/>
</dbReference>
<evidence type="ECO:0000256" key="3">
    <source>
        <dbReference type="ARBA" id="ARBA00022679"/>
    </source>
</evidence>
<evidence type="ECO:0000259" key="4">
    <source>
        <dbReference type="Pfam" id="PF08241"/>
    </source>
</evidence>
<dbReference type="SUPFAM" id="SSF53335">
    <property type="entry name" value="S-adenosyl-L-methionine-dependent methyltransferases"/>
    <property type="match status" value="1"/>
</dbReference>
<dbReference type="GO" id="GO:0032259">
    <property type="term" value="P:methylation"/>
    <property type="evidence" value="ECO:0007669"/>
    <property type="project" value="UniProtKB-KW"/>
</dbReference>
<comment type="similarity">
    <text evidence="1">Belongs to the methyltransferase superfamily.</text>
</comment>
<dbReference type="PANTHER" id="PTHR44942">
    <property type="entry name" value="METHYLTRANSF_11 DOMAIN-CONTAINING PROTEIN"/>
    <property type="match status" value="1"/>
</dbReference>
<sequence>MTEKYDIIGVNYNATRKADPYLFSRLHALLDPNPNGTYLDIGCGTGNYTSEFAKKGYQFIGIDPSSEMLEKAKRQNANISWKMGKAEHIELLDASVDGIVASLTLHHWQDLMQGFLELHRVLRPKGRIVIFTATPKQMEGYWLNHYFPKMLEDSMVQMPAYDLISSCAAHTNLNIESTEKYFIQPDLQDLFLYSGKHNPKLYFEPGVRSGISSFSSLSNAKEVEEGLNTLQQDITSGKIKEIIKEYQNEDGDYLFMTLTKS</sequence>
<evidence type="ECO:0000313" key="5">
    <source>
        <dbReference type="EMBL" id="SHJ27595.1"/>
    </source>
</evidence>
<dbReference type="Pfam" id="PF08241">
    <property type="entry name" value="Methyltransf_11"/>
    <property type="match status" value="1"/>
</dbReference>
<keyword evidence="6" id="KW-1185">Reference proteome</keyword>
<dbReference type="InterPro" id="IPR051052">
    <property type="entry name" value="Diverse_substrate_MTase"/>
</dbReference>